<evidence type="ECO:0000256" key="5">
    <source>
        <dbReference type="SAM" id="MobiDB-lite"/>
    </source>
</evidence>
<dbReference type="Pfam" id="PF00664">
    <property type="entry name" value="ABC_membrane"/>
    <property type="match status" value="2"/>
</dbReference>
<dbReference type="Gene3D" id="1.20.1560.10">
    <property type="entry name" value="ABC transporter type 1, transmembrane domain"/>
    <property type="match status" value="2"/>
</dbReference>
<evidence type="ECO:0000256" key="4">
    <source>
        <dbReference type="ARBA" id="ARBA00023136"/>
    </source>
</evidence>
<evidence type="ECO:0000313" key="8">
    <source>
        <dbReference type="EMBL" id="TFL02488.1"/>
    </source>
</evidence>
<reference evidence="8 9" key="1">
    <citation type="journal article" date="2019" name="Nat. Ecol. Evol.">
        <title>Megaphylogeny resolves global patterns of mushroom evolution.</title>
        <authorList>
            <person name="Varga T."/>
            <person name="Krizsan K."/>
            <person name="Foldi C."/>
            <person name="Dima B."/>
            <person name="Sanchez-Garcia M."/>
            <person name="Sanchez-Ramirez S."/>
            <person name="Szollosi G.J."/>
            <person name="Szarkandi J.G."/>
            <person name="Papp V."/>
            <person name="Albert L."/>
            <person name="Andreopoulos W."/>
            <person name="Angelini C."/>
            <person name="Antonin V."/>
            <person name="Barry K.W."/>
            <person name="Bougher N.L."/>
            <person name="Buchanan P."/>
            <person name="Buyck B."/>
            <person name="Bense V."/>
            <person name="Catcheside P."/>
            <person name="Chovatia M."/>
            <person name="Cooper J."/>
            <person name="Damon W."/>
            <person name="Desjardin D."/>
            <person name="Finy P."/>
            <person name="Geml J."/>
            <person name="Haridas S."/>
            <person name="Hughes K."/>
            <person name="Justo A."/>
            <person name="Karasinski D."/>
            <person name="Kautmanova I."/>
            <person name="Kiss B."/>
            <person name="Kocsube S."/>
            <person name="Kotiranta H."/>
            <person name="LaButti K.M."/>
            <person name="Lechner B.E."/>
            <person name="Liimatainen K."/>
            <person name="Lipzen A."/>
            <person name="Lukacs Z."/>
            <person name="Mihaltcheva S."/>
            <person name="Morgado L.N."/>
            <person name="Niskanen T."/>
            <person name="Noordeloos M.E."/>
            <person name="Ohm R.A."/>
            <person name="Ortiz-Santana B."/>
            <person name="Ovrebo C."/>
            <person name="Racz N."/>
            <person name="Riley R."/>
            <person name="Savchenko A."/>
            <person name="Shiryaev A."/>
            <person name="Soop K."/>
            <person name="Spirin V."/>
            <person name="Szebenyi C."/>
            <person name="Tomsovsky M."/>
            <person name="Tulloss R.E."/>
            <person name="Uehling J."/>
            <person name="Grigoriev I.V."/>
            <person name="Vagvolgyi C."/>
            <person name="Papp T."/>
            <person name="Martin F.M."/>
            <person name="Miettinen O."/>
            <person name="Hibbett D.S."/>
            <person name="Nagy L.G."/>
        </authorList>
    </citation>
    <scope>NUCLEOTIDE SEQUENCE [LARGE SCALE GENOMIC DNA]</scope>
    <source>
        <strain evidence="8 9">CBS 309.79</strain>
    </source>
</reference>
<dbReference type="CDD" id="cd18577">
    <property type="entry name" value="ABC_6TM_Pgp_ABCB1_D1_like"/>
    <property type="match status" value="1"/>
</dbReference>
<feature type="region of interest" description="Disordered" evidence="5">
    <location>
        <begin position="1"/>
        <end position="53"/>
    </location>
</feature>
<dbReference type="GO" id="GO:0005524">
    <property type="term" value="F:ATP binding"/>
    <property type="evidence" value="ECO:0007669"/>
    <property type="project" value="InterPro"/>
</dbReference>
<accession>A0A5C3QMB6</accession>
<keyword evidence="3 6" id="KW-1133">Transmembrane helix</keyword>
<dbReference type="STRING" id="1884261.A0A5C3QMB6"/>
<dbReference type="InterPro" id="IPR036640">
    <property type="entry name" value="ABC1_TM_sf"/>
</dbReference>
<gene>
    <name evidence="8" type="ORF">BDV98DRAFT_592172</name>
</gene>
<evidence type="ECO:0000313" key="9">
    <source>
        <dbReference type="Proteomes" id="UP000305067"/>
    </source>
</evidence>
<dbReference type="PROSITE" id="PS50929">
    <property type="entry name" value="ABC_TM1F"/>
    <property type="match status" value="1"/>
</dbReference>
<dbReference type="InterPro" id="IPR036514">
    <property type="entry name" value="SGNH_hydro_sf"/>
</dbReference>
<proteinExistence type="predicted"/>
<feature type="compositionally biased region" description="Basic and acidic residues" evidence="5">
    <location>
        <begin position="27"/>
        <end position="37"/>
    </location>
</feature>
<dbReference type="PANTHER" id="PTHR24222">
    <property type="entry name" value="ABC TRANSPORTER B FAMILY"/>
    <property type="match status" value="1"/>
</dbReference>
<keyword evidence="4 6" id="KW-0472">Membrane</keyword>
<keyword evidence="2 6" id="KW-0812">Transmembrane</keyword>
<dbReference type="Gene3D" id="3.40.50.1110">
    <property type="entry name" value="SGNH hydrolase"/>
    <property type="match status" value="1"/>
</dbReference>
<feature type="domain" description="ABC transmembrane type-1" evidence="7">
    <location>
        <begin position="70"/>
        <end position="274"/>
    </location>
</feature>
<name>A0A5C3QMB6_9AGAR</name>
<feature type="transmembrane region" description="Helical" evidence="6">
    <location>
        <begin position="209"/>
        <end position="236"/>
    </location>
</feature>
<evidence type="ECO:0000256" key="6">
    <source>
        <dbReference type="SAM" id="Phobius"/>
    </source>
</evidence>
<dbReference type="AlphaFoldDB" id="A0A5C3QMB6"/>
<feature type="transmembrane region" description="Helical" evidence="6">
    <location>
        <begin position="248"/>
        <end position="266"/>
    </location>
</feature>
<dbReference type="InterPro" id="IPR039421">
    <property type="entry name" value="Type_1_exporter"/>
</dbReference>
<keyword evidence="9" id="KW-1185">Reference proteome</keyword>
<dbReference type="InterPro" id="IPR027417">
    <property type="entry name" value="P-loop_NTPase"/>
</dbReference>
<evidence type="ECO:0000256" key="1">
    <source>
        <dbReference type="ARBA" id="ARBA00004141"/>
    </source>
</evidence>
<comment type="subcellular location">
    <subcellularLocation>
        <location evidence="1">Membrane</location>
        <topology evidence="1">Multi-pass membrane protein</topology>
    </subcellularLocation>
</comment>
<dbReference type="GO" id="GO:0005886">
    <property type="term" value="C:plasma membrane"/>
    <property type="evidence" value="ECO:0007669"/>
    <property type="project" value="TreeGrafter"/>
</dbReference>
<evidence type="ECO:0000256" key="2">
    <source>
        <dbReference type="ARBA" id="ARBA00022692"/>
    </source>
</evidence>
<dbReference type="InterPro" id="IPR011527">
    <property type="entry name" value="ABC1_TM_dom"/>
</dbReference>
<organism evidence="8 9">
    <name type="scientific">Pterulicium gracile</name>
    <dbReference type="NCBI Taxonomy" id="1884261"/>
    <lineage>
        <taxon>Eukaryota</taxon>
        <taxon>Fungi</taxon>
        <taxon>Dikarya</taxon>
        <taxon>Basidiomycota</taxon>
        <taxon>Agaricomycotina</taxon>
        <taxon>Agaricomycetes</taxon>
        <taxon>Agaricomycetidae</taxon>
        <taxon>Agaricales</taxon>
        <taxon>Pleurotineae</taxon>
        <taxon>Pterulaceae</taxon>
        <taxon>Pterulicium</taxon>
    </lineage>
</organism>
<evidence type="ECO:0000259" key="7">
    <source>
        <dbReference type="PROSITE" id="PS50929"/>
    </source>
</evidence>
<dbReference type="PANTHER" id="PTHR24222:SF76">
    <property type="entry name" value="MYCOBACTIN IMPORT ATP-BINDING_PERMEASE PROTEIN IRTB"/>
    <property type="match status" value="1"/>
</dbReference>
<dbReference type="Gene3D" id="3.40.50.300">
    <property type="entry name" value="P-loop containing nucleotide triphosphate hydrolases"/>
    <property type="match status" value="1"/>
</dbReference>
<dbReference type="EMBL" id="ML178822">
    <property type="protein sequence ID" value="TFL02488.1"/>
    <property type="molecule type" value="Genomic_DNA"/>
</dbReference>
<sequence>MVKSGSQAEKASDPGSGPKRTIFRKSAHPDVSKDKYSDNASPNSEQDGKTTAEKELEPTSFAALFRYRHVCVTYLYMYVWVYTAKVSSKRLRERYLGAVLRQDIAFFDNVGAGEVATRIQTDTHLMQFWFFEESAFGGQLHRCCIAITGGLMNKALSKLSLKHIADGGSVAEEVISTIRTAQAFGTQKILGEIYDRHVGMANEVDNKAAVWHVGGLGVFFFIIYSAYALAFHFVTACTHFVSSDIGRVINVFLAILIGSLSLAQLAPEMQVITNARAAASKLFATIDRVPAIDSASPSGAKPTDVRGDISLTNVPFAYPSRPNVQVTQDLSLFFPAGNKSNALATLAFSHLAIRVHAVTHKYALVVVLALGSLALAQTPPASANYWFSFGDSYTTTYSVPENTLPDVGNPMGNPSYPGTTSTGGPNWVGILTTALNSSLVLTYSYAYPGAIIDPAIFEPGLPGLLPLIDPIDGQFLAEGGAGSKPSTSPWTSENSLFSISITEFSEVLLDREFELVQELYNAGRRHFLSTDIPPLNRAPFCATRQSRRRISRKTRSRPTTGSMRSTFAAFTASHANVTTHLYDAYAEFKVILDSLEEYGYNSDPWHSVAQHISGATNIMSPMKYMSSSARPSRSYSEIRHALTDTVPFPLV</sequence>
<protein>
    <submittedName>
        <fullName evidence="8">ABC transporter type 1, transmembrane domain-containing protein</fullName>
    </submittedName>
</protein>
<dbReference type="GO" id="GO:0140359">
    <property type="term" value="F:ABC-type transporter activity"/>
    <property type="evidence" value="ECO:0007669"/>
    <property type="project" value="InterPro"/>
</dbReference>
<dbReference type="OrthoDB" id="1600564at2759"/>
<evidence type="ECO:0000256" key="3">
    <source>
        <dbReference type="ARBA" id="ARBA00022989"/>
    </source>
</evidence>
<dbReference type="Proteomes" id="UP000305067">
    <property type="component" value="Unassembled WGS sequence"/>
</dbReference>
<dbReference type="SUPFAM" id="SSF90123">
    <property type="entry name" value="ABC transporter transmembrane region"/>
    <property type="match status" value="1"/>
</dbReference>